<evidence type="ECO:0000313" key="2">
    <source>
        <dbReference type="Proteomes" id="UP000028668"/>
    </source>
</evidence>
<accession>A0A076G9F2</accession>
<name>A0A076G9F2_BPMCO</name>
<organism evidence="1 2">
    <name type="scientific">Mycobacterium phage YungJamal</name>
    <dbReference type="NCBI Taxonomy" id="1505226"/>
    <lineage>
        <taxon>Viruses</taxon>
        <taxon>Duplodnaviria</taxon>
        <taxon>Heunggongvirae</taxon>
        <taxon>Uroviricota</taxon>
        <taxon>Caudoviricetes</taxon>
        <taxon>Corndogvirus</taxon>
        <taxon>Mycobacterium phage Corndog</taxon>
    </lineage>
</organism>
<sequence>MSSGIRTAIVHRTEVHWDDGHVERL</sequence>
<evidence type="ECO:0000313" key="1">
    <source>
        <dbReference type="EMBL" id="AII28268.1"/>
    </source>
</evidence>
<gene>
    <name evidence="1" type="primary">29</name>
    <name evidence="1" type="ORF">PBI_YUNGJAMAL_29</name>
</gene>
<dbReference type="EMBL" id="KJ829260">
    <property type="protein sequence ID" value="AII28268.1"/>
    <property type="molecule type" value="Genomic_DNA"/>
</dbReference>
<reference evidence="1" key="1">
    <citation type="submission" date="2014-05" db="EMBL/GenBank/DDBJ databases">
        <authorList>
            <person name="Pacey E."/>
            <person name="Bowman C.A."/>
            <person name="Russell D.A."/>
            <person name="Pope W.H."/>
            <person name="Jacobs-Sera D."/>
            <person name="Hendrix R.W."/>
            <person name="Hatfull G.F."/>
        </authorList>
    </citation>
    <scope>NUCLEOTIDE SEQUENCE [LARGE SCALE GENOMIC DNA]</scope>
</reference>
<protein>
    <submittedName>
        <fullName evidence="1">Uncharacterized protein</fullName>
    </submittedName>
</protein>
<dbReference type="Proteomes" id="UP000028668">
    <property type="component" value="Segment"/>
</dbReference>
<proteinExistence type="predicted"/>